<proteinExistence type="predicted"/>
<reference evidence="1" key="1">
    <citation type="submission" date="2022-02" db="EMBL/GenBank/DDBJ databases">
        <title>Corynebacterium sp. from urogenital microbiome.</title>
        <authorList>
            <person name="Cappelli E.A."/>
            <person name="Ribeiro T.G."/>
            <person name="Peixe L."/>
        </authorList>
    </citation>
    <scope>NUCLEOTIDE SEQUENCE</scope>
    <source>
        <strain evidence="1">C8Ua_144</strain>
    </source>
</reference>
<evidence type="ECO:0000313" key="1">
    <source>
        <dbReference type="EMBL" id="MCZ9290618.1"/>
    </source>
</evidence>
<evidence type="ECO:0000313" key="2">
    <source>
        <dbReference type="Proteomes" id="UP001146453"/>
    </source>
</evidence>
<keyword evidence="2" id="KW-1185">Reference proteome</keyword>
<gene>
    <name evidence="1" type="ORF">L8U61_00495</name>
</gene>
<organism evidence="1 2">
    <name type="scientific">Corynebacterium lehmanniae</name>
    <dbReference type="NCBI Taxonomy" id="2913497"/>
    <lineage>
        <taxon>Bacteria</taxon>
        <taxon>Bacillati</taxon>
        <taxon>Actinomycetota</taxon>
        <taxon>Actinomycetes</taxon>
        <taxon>Mycobacteriales</taxon>
        <taxon>Corynebacteriaceae</taxon>
        <taxon>Corynebacterium</taxon>
    </lineage>
</organism>
<comment type="caution">
    <text evidence="1">The sequence shown here is derived from an EMBL/GenBank/DDBJ whole genome shotgun (WGS) entry which is preliminary data.</text>
</comment>
<protein>
    <submittedName>
        <fullName evidence="1">Uncharacterized protein</fullName>
    </submittedName>
</protein>
<dbReference type="RefSeq" id="WP_269951499.1">
    <property type="nucleotide sequence ID" value="NZ_JAKMUR010000001.1"/>
</dbReference>
<name>A0ABT4R540_9CORY</name>
<dbReference type="Proteomes" id="UP001146453">
    <property type="component" value="Unassembled WGS sequence"/>
</dbReference>
<sequence length="145" mass="15578">MYYTAPGHRHVQVLVPQLNRSPAVLGRLIQARNSESAAPPPNTAAEVEPVVAEALNAALSKHRATSMMAWRFAPAVRAHIRARQHAAALTNAPTSTAPAADRLQVVTCHAREGGEFFGTVETQDGTRRAYAAKICDGKLVSFKVL</sequence>
<dbReference type="EMBL" id="JAKMUR010000001">
    <property type="protein sequence ID" value="MCZ9290618.1"/>
    <property type="molecule type" value="Genomic_DNA"/>
</dbReference>
<accession>A0ABT4R540</accession>